<keyword evidence="3" id="KW-0812">Transmembrane</keyword>
<sequence>MPASLTSTYVAWSIVIAVCVALDAVYCGLESGVYRLNKIRLDLHADRGRPAAVALQKLMGDFNHLLAVLLIGTNLARFTITFAVSALFVTAGLGDKAEWLTLAIVTPALFVVSDSVPKGVFQRLAETLVYRLVWMLRATSAVLRLCGLAPLVKGFSLGLLRLLGADTRGGIALGHRGIESIVAEGRASGLLTDYQSAMADRAVRLADVRLRDVMVPLAQAVAAQRNISRDGLLSLIQRHPHSRLPLLGADGQVAGVLDVFELLIADDNARPADLMTPPLVLPQHHSLPQALLAIQRARAVLAVVASETGQHVGIVTVKDIAEQIVGDLADRDE</sequence>
<feature type="transmembrane region" description="Helical" evidence="3">
    <location>
        <begin position="65"/>
        <end position="93"/>
    </location>
</feature>
<dbReference type="AlphaFoldDB" id="A0A0F9VSY8"/>
<keyword evidence="3" id="KW-0472">Membrane</keyword>
<feature type="transmembrane region" description="Helical" evidence="3">
    <location>
        <begin position="99"/>
        <end position="116"/>
    </location>
</feature>
<dbReference type="EMBL" id="LAZR01000293">
    <property type="protein sequence ID" value="KKN76586.1"/>
    <property type="molecule type" value="Genomic_DNA"/>
</dbReference>
<dbReference type="InterPro" id="IPR002550">
    <property type="entry name" value="CNNM"/>
</dbReference>
<organism evidence="5">
    <name type="scientific">marine sediment metagenome</name>
    <dbReference type="NCBI Taxonomy" id="412755"/>
    <lineage>
        <taxon>unclassified sequences</taxon>
        <taxon>metagenomes</taxon>
        <taxon>ecological metagenomes</taxon>
    </lineage>
</organism>
<dbReference type="GO" id="GO:0005886">
    <property type="term" value="C:plasma membrane"/>
    <property type="evidence" value="ECO:0007669"/>
    <property type="project" value="TreeGrafter"/>
</dbReference>
<dbReference type="InterPro" id="IPR000644">
    <property type="entry name" value="CBS_dom"/>
</dbReference>
<dbReference type="InterPro" id="IPR046342">
    <property type="entry name" value="CBS_dom_sf"/>
</dbReference>
<comment type="caution">
    <text evidence="5">The sequence shown here is derived from an EMBL/GenBank/DDBJ whole genome shotgun (WGS) entry which is preliminary data.</text>
</comment>
<dbReference type="Pfam" id="PF00571">
    <property type="entry name" value="CBS"/>
    <property type="match status" value="1"/>
</dbReference>
<dbReference type="SUPFAM" id="SSF54631">
    <property type="entry name" value="CBS-domain pair"/>
    <property type="match status" value="1"/>
</dbReference>
<protein>
    <recommendedName>
        <fullName evidence="4">CBS domain-containing protein</fullName>
    </recommendedName>
</protein>
<evidence type="ECO:0000256" key="2">
    <source>
        <dbReference type="ARBA" id="ARBA00023122"/>
    </source>
</evidence>
<feature type="transmembrane region" description="Helical" evidence="3">
    <location>
        <begin position="6"/>
        <end position="29"/>
    </location>
</feature>
<dbReference type="PROSITE" id="PS51371">
    <property type="entry name" value="CBS"/>
    <property type="match status" value="1"/>
</dbReference>
<dbReference type="Pfam" id="PF01595">
    <property type="entry name" value="CNNM"/>
    <property type="match status" value="1"/>
</dbReference>
<evidence type="ECO:0000256" key="3">
    <source>
        <dbReference type="SAM" id="Phobius"/>
    </source>
</evidence>
<dbReference type="PANTHER" id="PTHR22777">
    <property type="entry name" value="HEMOLYSIN-RELATED"/>
    <property type="match status" value="1"/>
</dbReference>
<keyword evidence="1" id="KW-0677">Repeat</keyword>
<dbReference type="Gene3D" id="3.10.580.10">
    <property type="entry name" value="CBS-domain"/>
    <property type="match status" value="1"/>
</dbReference>
<dbReference type="PANTHER" id="PTHR22777:SF30">
    <property type="entry name" value="UPF0053 PROTEIN YEGH"/>
    <property type="match status" value="1"/>
</dbReference>
<name>A0A0F9VSY8_9ZZZZ</name>
<evidence type="ECO:0000259" key="4">
    <source>
        <dbReference type="PROSITE" id="PS51371"/>
    </source>
</evidence>
<proteinExistence type="predicted"/>
<keyword evidence="3" id="KW-1133">Transmembrane helix</keyword>
<keyword evidence="2" id="KW-0129">CBS domain</keyword>
<gene>
    <name evidence="5" type="ORF">LCGC14_0368780</name>
</gene>
<feature type="transmembrane region" description="Helical" evidence="3">
    <location>
        <begin position="128"/>
        <end position="152"/>
    </location>
</feature>
<accession>A0A0F9VSY8</accession>
<feature type="domain" description="CBS" evidence="4">
    <location>
        <begin position="274"/>
        <end position="333"/>
    </location>
</feature>
<evidence type="ECO:0000313" key="5">
    <source>
        <dbReference type="EMBL" id="KKN76586.1"/>
    </source>
</evidence>
<reference evidence="5" key="1">
    <citation type="journal article" date="2015" name="Nature">
        <title>Complex archaea that bridge the gap between prokaryotes and eukaryotes.</title>
        <authorList>
            <person name="Spang A."/>
            <person name="Saw J.H."/>
            <person name="Jorgensen S.L."/>
            <person name="Zaremba-Niedzwiedzka K."/>
            <person name="Martijn J."/>
            <person name="Lind A.E."/>
            <person name="van Eijk R."/>
            <person name="Schleper C."/>
            <person name="Guy L."/>
            <person name="Ettema T.J."/>
        </authorList>
    </citation>
    <scope>NUCLEOTIDE SEQUENCE</scope>
</reference>
<evidence type="ECO:0000256" key="1">
    <source>
        <dbReference type="ARBA" id="ARBA00022737"/>
    </source>
</evidence>